<dbReference type="GO" id="GO:0032451">
    <property type="term" value="F:demethylase activity"/>
    <property type="evidence" value="ECO:0007669"/>
    <property type="project" value="TreeGrafter"/>
</dbReference>
<protein>
    <submittedName>
        <fullName evidence="2">Alpha-ketoglutarate-dependent dioxygenase AlkB</fullName>
    </submittedName>
</protein>
<dbReference type="Pfam" id="PF13532">
    <property type="entry name" value="2OG-FeII_Oxy_2"/>
    <property type="match status" value="1"/>
</dbReference>
<organism evidence="2 3">
    <name type="scientific">Sphingomonas lutea</name>
    <dbReference type="NCBI Taxonomy" id="1045317"/>
    <lineage>
        <taxon>Bacteria</taxon>
        <taxon>Pseudomonadati</taxon>
        <taxon>Pseudomonadota</taxon>
        <taxon>Alphaproteobacteria</taxon>
        <taxon>Sphingomonadales</taxon>
        <taxon>Sphingomonadaceae</taxon>
        <taxon>Sphingomonas</taxon>
    </lineage>
</organism>
<dbReference type="AlphaFoldDB" id="A0A7G9SIS3"/>
<keyword evidence="3" id="KW-1185">Reference proteome</keyword>
<accession>A0A7G9SIS3</accession>
<dbReference type="GO" id="GO:0051213">
    <property type="term" value="F:dioxygenase activity"/>
    <property type="evidence" value="ECO:0007669"/>
    <property type="project" value="UniProtKB-KW"/>
</dbReference>
<dbReference type="PANTHER" id="PTHR12463">
    <property type="entry name" value="OXYGENASE-RELATED"/>
    <property type="match status" value="1"/>
</dbReference>
<dbReference type="SUPFAM" id="SSF51197">
    <property type="entry name" value="Clavaminate synthase-like"/>
    <property type="match status" value="1"/>
</dbReference>
<dbReference type="InterPro" id="IPR005123">
    <property type="entry name" value="Oxoglu/Fe-dep_dioxygenase_dom"/>
</dbReference>
<reference evidence="2 3" key="1">
    <citation type="submission" date="2020-08" db="EMBL/GenBank/DDBJ databases">
        <title>Genome sequence of Sphingomonas lutea KCTC 23642T.</title>
        <authorList>
            <person name="Hyun D.-W."/>
            <person name="Bae J.-W."/>
        </authorList>
    </citation>
    <scope>NUCLEOTIDE SEQUENCE [LARGE SCALE GENOMIC DNA]</scope>
    <source>
        <strain evidence="2 3">KCTC 23642</strain>
    </source>
</reference>
<evidence type="ECO:0000259" key="1">
    <source>
        <dbReference type="PROSITE" id="PS51471"/>
    </source>
</evidence>
<dbReference type="EMBL" id="CP060718">
    <property type="protein sequence ID" value="QNN67748.1"/>
    <property type="molecule type" value="Genomic_DNA"/>
</dbReference>
<dbReference type="PROSITE" id="PS51471">
    <property type="entry name" value="FE2OG_OXY"/>
    <property type="match status" value="1"/>
</dbReference>
<dbReference type="InterPro" id="IPR037151">
    <property type="entry name" value="AlkB-like_sf"/>
</dbReference>
<gene>
    <name evidence="2" type="ORF">H9L13_02100</name>
</gene>
<keyword evidence="2" id="KW-0223">Dioxygenase</keyword>
<dbReference type="Gene3D" id="2.60.120.590">
    <property type="entry name" value="Alpha-ketoglutarate-dependent dioxygenase AlkB-like"/>
    <property type="match status" value="1"/>
</dbReference>
<dbReference type="PANTHER" id="PTHR12463:SF1">
    <property type="entry name" value="2-OXOGLUTARATE AND FE-DEPENDENT OXYGENASE FAMILY PROTEIN"/>
    <property type="match status" value="1"/>
</dbReference>
<keyword evidence="2" id="KW-0560">Oxidoreductase</keyword>
<feature type="domain" description="Fe2OG dioxygenase" evidence="1">
    <location>
        <begin position="113"/>
        <end position="204"/>
    </location>
</feature>
<name>A0A7G9SIS3_9SPHN</name>
<proteinExistence type="predicted"/>
<evidence type="ECO:0000313" key="3">
    <source>
        <dbReference type="Proteomes" id="UP000515971"/>
    </source>
</evidence>
<dbReference type="Proteomes" id="UP000515971">
    <property type="component" value="Chromosome"/>
</dbReference>
<dbReference type="GO" id="GO:0070988">
    <property type="term" value="P:demethylation"/>
    <property type="evidence" value="ECO:0007669"/>
    <property type="project" value="InterPro"/>
</dbReference>
<dbReference type="InterPro" id="IPR027450">
    <property type="entry name" value="AlkB-like"/>
</dbReference>
<dbReference type="KEGG" id="slut:H9L13_02100"/>
<evidence type="ECO:0000313" key="2">
    <source>
        <dbReference type="EMBL" id="QNN67748.1"/>
    </source>
</evidence>
<sequence>MHLRPARARASPVRAQGAVRHVTGLFDAPLIPGLDYRDDVITAAEEHALIAHLDTLDLSPFRFQGWLGNRKTMSFGWCYDFDDASFMPTEPIPDWLEPLRDRAAAFAGVGPDSIHHVLVARYDPGAGIGWHKDRDVFDQVVGVSLGTPAMLRFRQRTADGFRRAAIEVAPRSAYLLSGEVRRDWEHRITPGDRLRFSITFRTLSDKGRRIAAVQRAS</sequence>
<dbReference type="InterPro" id="IPR032857">
    <property type="entry name" value="ALKBH4"/>
</dbReference>